<evidence type="ECO:0000313" key="2">
    <source>
        <dbReference type="EMBL" id="KAJ8424127.1"/>
    </source>
</evidence>
<dbReference type="Proteomes" id="UP001153076">
    <property type="component" value="Unassembled WGS sequence"/>
</dbReference>
<protein>
    <recommendedName>
        <fullName evidence="4">DUF4283 domain-containing protein</fullName>
    </recommendedName>
</protein>
<keyword evidence="3" id="KW-1185">Reference proteome</keyword>
<dbReference type="EMBL" id="JAKOGI010001769">
    <property type="protein sequence ID" value="KAJ8424127.1"/>
    <property type="molecule type" value="Genomic_DNA"/>
</dbReference>
<evidence type="ECO:0000313" key="3">
    <source>
        <dbReference type="Proteomes" id="UP001153076"/>
    </source>
</evidence>
<name>A0A9Q1JGM6_9CARY</name>
<sequence length="399" mass="46178">MKEGNKGEVNVEFEDWLLRRLVCTSEEPRDLATLSLAIINGDGQCTRICALRSYKYILTYPSKTLMEEALNNHEELDYWFHDIQRWTRYDPCEEPKVWLEVVGVPPRRWCWENFPSRLISLAKSITHTDTFESMKMLVITDHFLQIEEEILLTIDGEGNRVMLREIEPTIPQYFTSHSKRKVAHESNDGPPWFEDIEEDVAEDYCCSRQIDASPRRLVEVEANQESSEKEPASNLNCKGQQTQHKGSTSSYARTRTASASHNEYLKEALEDRDYSNNLDGNLEPPPGYGKIHNKKTVQPLEIALAHQESEDVEQQPPDFEKEVINEANNLDINTPHAIEFGENPVKEAEIRIHQILTSSEPKKPPGFELTNIPTQRNLNEKMRQDRKENTQKSSRRRLS</sequence>
<feature type="compositionally biased region" description="Basic and acidic residues" evidence="1">
    <location>
        <begin position="378"/>
        <end position="390"/>
    </location>
</feature>
<dbReference type="AlphaFoldDB" id="A0A9Q1JGM6"/>
<feature type="compositionally biased region" description="Low complexity" evidence="1">
    <location>
        <begin position="247"/>
        <end position="258"/>
    </location>
</feature>
<gene>
    <name evidence="2" type="ORF">Cgig2_002653</name>
</gene>
<feature type="region of interest" description="Disordered" evidence="1">
    <location>
        <begin position="359"/>
        <end position="399"/>
    </location>
</feature>
<feature type="region of interest" description="Disordered" evidence="1">
    <location>
        <begin position="270"/>
        <end position="292"/>
    </location>
</feature>
<comment type="caution">
    <text evidence="2">The sequence shown here is derived from an EMBL/GenBank/DDBJ whole genome shotgun (WGS) entry which is preliminary data.</text>
</comment>
<feature type="region of interest" description="Disordered" evidence="1">
    <location>
        <begin position="220"/>
        <end position="258"/>
    </location>
</feature>
<evidence type="ECO:0000256" key="1">
    <source>
        <dbReference type="SAM" id="MobiDB-lite"/>
    </source>
</evidence>
<reference evidence="2" key="1">
    <citation type="submission" date="2022-04" db="EMBL/GenBank/DDBJ databases">
        <title>Carnegiea gigantea Genome sequencing and assembly v2.</title>
        <authorList>
            <person name="Copetti D."/>
            <person name="Sanderson M.J."/>
            <person name="Burquez A."/>
            <person name="Wojciechowski M.F."/>
        </authorList>
    </citation>
    <scope>NUCLEOTIDE SEQUENCE</scope>
    <source>
        <strain evidence="2">SGP5-SGP5p</strain>
        <tissue evidence="2">Aerial part</tissue>
    </source>
</reference>
<proteinExistence type="predicted"/>
<evidence type="ECO:0008006" key="4">
    <source>
        <dbReference type="Google" id="ProtNLM"/>
    </source>
</evidence>
<organism evidence="2 3">
    <name type="scientific">Carnegiea gigantea</name>
    <dbReference type="NCBI Taxonomy" id="171969"/>
    <lineage>
        <taxon>Eukaryota</taxon>
        <taxon>Viridiplantae</taxon>
        <taxon>Streptophyta</taxon>
        <taxon>Embryophyta</taxon>
        <taxon>Tracheophyta</taxon>
        <taxon>Spermatophyta</taxon>
        <taxon>Magnoliopsida</taxon>
        <taxon>eudicotyledons</taxon>
        <taxon>Gunneridae</taxon>
        <taxon>Pentapetalae</taxon>
        <taxon>Caryophyllales</taxon>
        <taxon>Cactineae</taxon>
        <taxon>Cactaceae</taxon>
        <taxon>Cactoideae</taxon>
        <taxon>Echinocereeae</taxon>
        <taxon>Carnegiea</taxon>
    </lineage>
</organism>
<feature type="compositionally biased region" description="Polar residues" evidence="1">
    <location>
        <begin position="233"/>
        <end position="246"/>
    </location>
</feature>
<accession>A0A9Q1JGM6</accession>